<dbReference type="EMBL" id="SJPG01000001">
    <property type="protein sequence ID" value="TWT63661.1"/>
    <property type="molecule type" value="Genomic_DNA"/>
</dbReference>
<dbReference type="Pfam" id="PF13360">
    <property type="entry name" value="PQQ_2"/>
    <property type="match status" value="2"/>
</dbReference>
<dbReference type="InterPro" id="IPR011047">
    <property type="entry name" value="Quinoprotein_ADH-like_sf"/>
</dbReference>
<evidence type="ECO:0000259" key="2">
    <source>
        <dbReference type="Pfam" id="PF13360"/>
    </source>
</evidence>
<dbReference type="InterPro" id="IPR018391">
    <property type="entry name" value="PQQ_b-propeller_rpt"/>
</dbReference>
<feature type="domain" description="Pyrrolo-quinoline quinone repeat" evidence="2">
    <location>
        <begin position="289"/>
        <end position="377"/>
    </location>
</feature>
<dbReference type="PANTHER" id="PTHR34512">
    <property type="entry name" value="CELL SURFACE PROTEIN"/>
    <property type="match status" value="1"/>
</dbReference>
<comment type="caution">
    <text evidence="3">The sequence shown here is derived from an EMBL/GenBank/DDBJ whole genome shotgun (WGS) entry which is preliminary data.</text>
</comment>
<dbReference type="AlphaFoldDB" id="A0A5C5XMH4"/>
<evidence type="ECO:0000313" key="4">
    <source>
        <dbReference type="Proteomes" id="UP000316095"/>
    </source>
</evidence>
<protein>
    <submittedName>
        <fullName evidence="3">Outer membrane biogenesis protein BamB</fullName>
    </submittedName>
</protein>
<name>A0A5C5XMH4_9PLAN</name>
<feature type="chain" id="PRO_5023087418" evidence="1">
    <location>
        <begin position="29"/>
        <end position="428"/>
    </location>
</feature>
<feature type="signal peptide" evidence="1">
    <location>
        <begin position="1"/>
        <end position="28"/>
    </location>
</feature>
<evidence type="ECO:0000256" key="1">
    <source>
        <dbReference type="SAM" id="SignalP"/>
    </source>
</evidence>
<dbReference type="Gene3D" id="2.40.10.480">
    <property type="match status" value="1"/>
</dbReference>
<sequence precursor="true">MVKLLLLRCTLLIAICLLLNSIATSSSAAEPVRLNSNTDWPCWRGAEQNGIAAEGQQPPLEWSETENVLWKTPISGRGHGSPIVVGNQVVLATADEAAETRSLISFNRDTGQQEWATVLHSGKATLARNKKGTQASSTPACDGERLFINFLHDGQMVTSAVDLNGEILWQQPICEYIVHQGYGSSPTLFNDLVIVSADNKAGGAIAGLDRKTGKIIWKQDRPEMPNYPSPIILDVAGKTQLIMTGCELVTGMNPQTGEKLWEIEGATTECVTSTPTNGELIYSSGGYPKNHVAAYKADGSGEVAWEIGTRIYVPSMLVKENRLYAIADAGIAYCLDASTGEEIWKGRLSGTFTSSPVIVNDVLMATNEAGETFVININTDEFELLGRNQLGEESFATPVVCDSKIFMRVASKVGEERQEYLYCLGKKQ</sequence>
<accession>A0A5C5XMH4</accession>
<keyword evidence="1" id="KW-0732">Signal</keyword>
<dbReference type="InterPro" id="IPR002372">
    <property type="entry name" value="PQQ_rpt_dom"/>
</dbReference>
<dbReference type="OrthoDB" id="244732at2"/>
<proteinExistence type="predicted"/>
<dbReference type="Gene3D" id="2.130.10.10">
    <property type="entry name" value="YVTN repeat-like/Quinoprotein amine dehydrogenase"/>
    <property type="match status" value="1"/>
</dbReference>
<dbReference type="Proteomes" id="UP000316095">
    <property type="component" value="Unassembled WGS sequence"/>
</dbReference>
<reference evidence="3 4" key="1">
    <citation type="submission" date="2019-02" db="EMBL/GenBank/DDBJ databases">
        <title>Deep-cultivation of Planctomycetes and their phenomic and genomic characterization uncovers novel biology.</title>
        <authorList>
            <person name="Wiegand S."/>
            <person name="Jogler M."/>
            <person name="Boedeker C."/>
            <person name="Pinto D."/>
            <person name="Vollmers J."/>
            <person name="Rivas-Marin E."/>
            <person name="Kohn T."/>
            <person name="Peeters S.H."/>
            <person name="Heuer A."/>
            <person name="Rast P."/>
            <person name="Oberbeckmann S."/>
            <person name="Bunk B."/>
            <person name="Jeske O."/>
            <person name="Meyerdierks A."/>
            <person name="Storesund J.E."/>
            <person name="Kallscheuer N."/>
            <person name="Luecker S."/>
            <person name="Lage O.M."/>
            <person name="Pohl T."/>
            <person name="Merkel B.J."/>
            <person name="Hornburger P."/>
            <person name="Mueller R.-W."/>
            <person name="Bruemmer F."/>
            <person name="Labrenz M."/>
            <person name="Spormann A.M."/>
            <person name="Op Den Camp H."/>
            <person name="Overmann J."/>
            <person name="Amann R."/>
            <person name="Jetten M.S.M."/>
            <person name="Mascher T."/>
            <person name="Medema M.H."/>
            <person name="Devos D.P."/>
            <person name="Kaster A.-K."/>
            <person name="Ovreas L."/>
            <person name="Rohde M."/>
            <person name="Galperin M.Y."/>
            <person name="Jogler C."/>
        </authorList>
    </citation>
    <scope>NUCLEOTIDE SEQUENCE [LARGE SCALE GENOMIC DNA]</scope>
    <source>
        <strain evidence="3 4">Pan54</strain>
    </source>
</reference>
<dbReference type="SUPFAM" id="SSF50998">
    <property type="entry name" value="Quinoprotein alcohol dehydrogenase-like"/>
    <property type="match status" value="1"/>
</dbReference>
<dbReference type="SMART" id="SM00564">
    <property type="entry name" value="PQQ"/>
    <property type="match status" value="4"/>
</dbReference>
<gene>
    <name evidence="3" type="ORF">Pan54_44160</name>
</gene>
<dbReference type="PANTHER" id="PTHR34512:SF30">
    <property type="entry name" value="OUTER MEMBRANE PROTEIN ASSEMBLY FACTOR BAMB"/>
    <property type="match status" value="1"/>
</dbReference>
<evidence type="ECO:0000313" key="3">
    <source>
        <dbReference type="EMBL" id="TWT63661.1"/>
    </source>
</evidence>
<dbReference type="RefSeq" id="WP_146505419.1">
    <property type="nucleotide sequence ID" value="NZ_SJPG01000001.1"/>
</dbReference>
<dbReference type="InterPro" id="IPR015943">
    <property type="entry name" value="WD40/YVTN_repeat-like_dom_sf"/>
</dbReference>
<feature type="domain" description="Pyrrolo-quinoline quinone repeat" evidence="2">
    <location>
        <begin position="134"/>
        <end position="267"/>
    </location>
</feature>
<keyword evidence="4" id="KW-1185">Reference proteome</keyword>
<organism evidence="3 4">
    <name type="scientific">Rubinisphaera italica</name>
    <dbReference type="NCBI Taxonomy" id="2527969"/>
    <lineage>
        <taxon>Bacteria</taxon>
        <taxon>Pseudomonadati</taxon>
        <taxon>Planctomycetota</taxon>
        <taxon>Planctomycetia</taxon>
        <taxon>Planctomycetales</taxon>
        <taxon>Planctomycetaceae</taxon>
        <taxon>Rubinisphaera</taxon>
    </lineage>
</organism>